<dbReference type="EC" id="2.7.7.49" evidence="1"/>
<name>A0A8R1IXS1_CAEJA</name>
<dbReference type="Pfam" id="PF17919">
    <property type="entry name" value="RT_RNaseH_2"/>
    <property type="match status" value="1"/>
</dbReference>
<evidence type="ECO:0000256" key="9">
    <source>
        <dbReference type="PROSITE-ProRule" id="PRU00047"/>
    </source>
</evidence>
<dbReference type="GO" id="GO:0004519">
    <property type="term" value="F:endonuclease activity"/>
    <property type="evidence" value="ECO:0007669"/>
    <property type="project" value="UniProtKB-KW"/>
</dbReference>
<evidence type="ECO:0000256" key="6">
    <source>
        <dbReference type="ARBA" id="ARBA00022918"/>
    </source>
</evidence>
<reference evidence="13" key="2">
    <citation type="submission" date="2022-06" db="UniProtKB">
        <authorList>
            <consortium name="EnsemblMetazoa"/>
        </authorList>
    </citation>
    <scope>IDENTIFICATION</scope>
    <source>
        <strain evidence="13">DF5081</strain>
    </source>
</reference>
<dbReference type="SUPFAM" id="SSF161008">
    <property type="entry name" value="Viral glycoprotein ectodomain-like"/>
    <property type="match status" value="1"/>
</dbReference>
<dbReference type="GO" id="GO:0006508">
    <property type="term" value="P:proteolysis"/>
    <property type="evidence" value="ECO:0007669"/>
    <property type="project" value="UniProtKB-KW"/>
</dbReference>
<dbReference type="EnsemblMetazoa" id="CJA41113a.1">
    <property type="protein sequence ID" value="CJA41113a.1"/>
    <property type="gene ID" value="WBGene00216961"/>
</dbReference>
<keyword evidence="9" id="KW-0863">Zinc-finger</keyword>
<keyword evidence="4" id="KW-0064">Aspartyl protease</keyword>
<keyword evidence="8" id="KW-0511">Multifunctional enzyme</keyword>
<evidence type="ECO:0000256" key="4">
    <source>
        <dbReference type="ARBA" id="ARBA00022750"/>
    </source>
</evidence>
<dbReference type="Pfam" id="PF00098">
    <property type="entry name" value="zf-CCHC"/>
    <property type="match status" value="1"/>
</dbReference>
<keyword evidence="14" id="KW-1185">Reference proteome</keyword>
<dbReference type="Proteomes" id="UP000005237">
    <property type="component" value="Unassembled WGS sequence"/>
</dbReference>
<evidence type="ECO:0000256" key="2">
    <source>
        <dbReference type="ARBA" id="ARBA00022670"/>
    </source>
</evidence>
<dbReference type="GO" id="GO:0003677">
    <property type="term" value="F:DNA binding"/>
    <property type="evidence" value="ECO:0007669"/>
    <property type="project" value="UniProtKB-KW"/>
</dbReference>
<keyword evidence="5" id="KW-0255">Endonuclease</keyword>
<dbReference type="InterPro" id="IPR041577">
    <property type="entry name" value="RT_RNaseH_2"/>
</dbReference>
<keyword evidence="6" id="KW-0548">Nucleotidyltransferase</keyword>
<keyword evidence="10" id="KW-0175">Coiled coil</keyword>
<evidence type="ECO:0000313" key="14">
    <source>
        <dbReference type="Proteomes" id="UP000005237"/>
    </source>
</evidence>
<dbReference type="InterPro" id="IPR043128">
    <property type="entry name" value="Rev_trsase/Diguanyl_cyclase"/>
</dbReference>
<keyword evidence="6" id="KW-0695">RNA-directed DNA polymerase</keyword>
<dbReference type="AlphaFoldDB" id="A0A8R1IXS1"/>
<evidence type="ECO:0000259" key="12">
    <source>
        <dbReference type="PROSITE" id="PS50158"/>
    </source>
</evidence>
<keyword evidence="5" id="KW-0378">Hydrolase</keyword>
<feature type="coiled-coil region" evidence="10">
    <location>
        <begin position="44"/>
        <end position="71"/>
    </location>
</feature>
<dbReference type="FunFam" id="3.30.70.270:FF:000020">
    <property type="entry name" value="Transposon Tf2-6 polyprotein-like Protein"/>
    <property type="match status" value="1"/>
</dbReference>
<dbReference type="InterPro" id="IPR043502">
    <property type="entry name" value="DNA/RNA_pol_sf"/>
</dbReference>
<dbReference type="CDD" id="cd09274">
    <property type="entry name" value="RNase_HI_RT_Ty3"/>
    <property type="match status" value="1"/>
</dbReference>
<sequence>MHAPLPPPLNPTLGNLLTSVTNTMIFQKIDQQQQNTERDLRHKRRTAQLEANRIGRQLAEVEEQYRREQLARWEPGNDVLPAVEQENRPLNEELNRNEEVQRQARMVDEPLQPNLRASRPSLRDAPRYDGMGSFATYVRNLNDFLTAYQHTEEDAKRMMPLLLTGSARDALDRIPKDVREGDWRQLVTRLMEEVHPRDRQLVAQTEMNGLRQQSLSAEVFLRKVREIADVAWPGESNRTVREAIVLANFVNGLKDEVRVQVHRSAVKNVEEALCVAKREESLMRIGGGDALVEAINHLKIATNELLLQKAEVNYIRTAQPPPQSRQKNIKCFNCGKPGHYKRDCRSSKPERCHECGGHGHLAEECATARKQRRRHAEHINATFEPEAIRARGGTTLGGIVRNMALIATLFALILPAEAWTTIRAIDLVDCSVPNGVALINPPNKVDCENVAANNVRKGSVLMNVRNLTLTEITAFKCRIEVFSQCTSSILWVPVYNETFLGNGKLVSSLSNSVRNCTLDDEFCQSSSSTIVWRKTANRPRCDFITVGNFSASIGDKMLILDKQESAFPLDEKFSPKEVEECFPGEVYSSRGLTFFTFQEAKEAETVKSTILTSTAKPTTKRPETAEGLRQPPPHPPTRKKRSSRNGTEAEEQPGTDSVGSLAQVGYMKASYDTAEGNRMNFTAEMVNNKLTYLAKKIEERDKDNFNQLINSICHVRNRQMGVWRMMLQFDPTAAMRILLNRNDVTAMFKGKDVVQVTQCSKVTVTQIEQNRKSGSACTTRTAAKTTDNRIVYLEPGQTEVFHNTGVMECDEVSNYVWQDHDGSFKEADKILNKEVTFLGLLVGREGVKPNPEKVRAIAEFPVPKSVTGVRGFLGMANYFRKFVRGFAEMAAPLNDLTKKDVAFSWTSKHQTSFDEIKMALCRAPVLAAAVSGKPFVMETDASSIAVGAMLLQEGDDKELHPIAFASRKLTVTERKYVAIEAEALGLAFGVKAFRTYILGSKITAIVDHRPLTSLLHRRDLIGRLAKYQIVLQELSLEIVYRPGRLNSVCDALSRYIGNEKKEARGSSEKEDVVNTVSGGHITVEEMKEIQSTSDFIMGLAEKLQDGNQNLSMQYFIKKGLVYKKCNNGKDAILLPNDKEVIEKITKFYHETAHLEHGTIHSELH</sequence>
<dbReference type="Gene3D" id="3.30.70.270">
    <property type="match status" value="1"/>
</dbReference>
<dbReference type="Gene3D" id="1.20.5.1890">
    <property type="match status" value="1"/>
</dbReference>
<dbReference type="SUPFAM" id="SSF57756">
    <property type="entry name" value="Retrovirus zinc finger-like domains"/>
    <property type="match status" value="1"/>
</dbReference>
<organism evidence="13 14">
    <name type="scientific">Caenorhabditis japonica</name>
    <dbReference type="NCBI Taxonomy" id="281687"/>
    <lineage>
        <taxon>Eukaryota</taxon>
        <taxon>Metazoa</taxon>
        <taxon>Ecdysozoa</taxon>
        <taxon>Nematoda</taxon>
        <taxon>Chromadorea</taxon>
        <taxon>Rhabditida</taxon>
        <taxon>Rhabditina</taxon>
        <taxon>Rhabditomorpha</taxon>
        <taxon>Rhabditoidea</taxon>
        <taxon>Rhabditidae</taxon>
        <taxon>Peloderinae</taxon>
        <taxon>Caenorhabditis</taxon>
    </lineage>
</organism>
<evidence type="ECO:0000256" key="11">
    <source>
        <dbReference type="SAM" id="MobiDB-lite"/>
    </source>
</evidence>
<dbReference type="GO" id="GO:0019899">
    <property type="term" value="F:enzyme binding"/>
    <property type="evidence" value="ECO:0007669"/>
    <property type="project" value="UniProtKB-ARBA"/>
</dbReference>
<feature type="region of interest" description="Disordered" evidence="11">
    <location>
        <begin position="608"/>
        <end position="661"/>
    </location>
</feature>
<proteinExistence type="predicted"/>
<feature type="compositionally biased region" description="Polar residues" evidence="11">
    <location>
        <begin position="608"/>
        <end position="617"/>
    </location>
</feature>
<evidence type="ECO:0000256" key="3">
    <source>
        <dbReference type="ARBA" id="ARBA00022722"/>
    </source>
</evidence>
<dbReference type="SMART" id="SM00343">
    <property type="entry name" value="ZnF_C2HC"/>
    <property type="match status" value="2"/>
</dbReference>
<dbReference type="PANTHER" id="PTHR37984">
    <property type="entry name" value="PROTEIN CBG26694"/>
    <property type="match status" value="1"/>
</dbReference>
<dbReference type="FunFam" id="3.10.20.370:FF:000001">
    <property type="entry name" value="Retrovirus-related Pol polyprotein from transposon 17.6-like protein"/>
    <property type="match status" value="1"/>
</dbReference>
<dbReference type="SUPFAM" id="SSF56672">
    <property type="entry name" value="DNA/RNA polymerases"/>
    <property type="match status" value="1"/>
</dbReference>
<dbReference type="InterPro" id="IPR036875">
    <property type="entry name" value="Znf_CCHC_sf"/>
</dbReference>
<reference evidence="14" key="1">
    <citation type="submission" date="2010-08" db="EMBL/GenBank/DDBJ databases">
        <authorList>
            <consortium name="Caenorhabditis japonica Sequencing Consortium"/>
            <person name="Wilson R.K."/>
        </authorList>
    </citation>
    <scope>NUCLEOTIDE SEQUENCE [LARGE SCALE GENOMIC DNA]</scope>
    <source>
        <strain evidence="14">DF5081</strain>
    </source>
</reference>
<dbReference type="GO" id="GO:0008270">
    <property type="term" value="F:zinc ion binding"/>
    <property type="evidence" value="ECO:0007669"/>
    <property type="project" value="UniProtKB-KW"/>
</dbReference>
<dbReference type="PANTHER" id="PTHR37984:SF5">
    <property type="entry name" value="PROTEIN NYNRIN-LIKE"/>
    <property type="match status" value="1"/>
</dbReference>
<dbReference type="Pfam" id="PF24664">
    <property type="entry name" value="Monjiviricetes_fusion"/>
    <property type="match status" value="1"/>
</dbReference>
<keyword evidence="3" id="KW-0540">Nuclease</keyword>
<feature type="domain" description="CCHC-type" evidence="12">
    <location>
        <begin position="330"/>
        <end position="346"/>
    </location>
</feature>
<dbReference type="GO" id="GO:0005737">
    <property type="term" value="C:cytoplasm"/>
    <property type="evidence" value="ECO:0007669"/>
    <property type="project" value="UniProtKB-ARBA"/>
</dbReference>
<feature type="domain" description="CCHC-type" evidence="12">
    <location>
        <begin position="351"/>
        <end position="365"/>
    </location>
</feature>
<keyword evidence="6" id="KW-0808">Transferase</keyword>
<accession>A0A8R1IXS1</accession>
<dbReference type="Gene3D" id="4.10.60.10">
    <property type="entry name" value="Zinc finger, CCHC-type"/>
    <property type="match status" value="1"/>
</dbReference>
<evidence type="ECO:0000256" key="8">
    <source>
        <dbReference type="ARBA" id="ARBA00023268"/>
    </source>
</evidence>
<keyword evidence="9" id="KW-0862">Zinc</keyword>
<dbReference type="GO" id="GO:0004190">
    <property type="term" value="F:aspartic-type endopeptidase activity"/>
    <property type="evidence" value="ECO:0007669"/>
    <property type="project" value="UniProtKB-KW"/>
</dbReference>
<dbReference type="InterPro" id="IPR001878">
    <property type="entry name" value="Znf_CCHC"/>
</dbReference>
<keyword evidence="9" id="KW-0479">Metal-binding</keyword>
<evidence type="ECO:0000256" key="1">
    <source>
        <dbReference type="ARBA" id="ARBA00012493"/>
    </source>
</evidence>
<keyword evidence="7" id="KW-0238">DNA-binding</keyword>
<evidence type="ECO:0000256" key="7">
    <source>
        <dbReference type="ARBA" id="ARBA00023125"/>
    </source>
</evidence>
<dbReference type="PROSITE" id="PS50158">
    <property type="entry name" value="ZF_CCHC"/>
    <property type="match status" value="2"/>
</dbReference>
<evidence type="ECO:0000256" key="5">
    <source>
        <dbReference type="ARBA" id="ARBA00022759"/>
    </source>
</evidence>
<dbReference type="InterPro" id="IPR050951">
    <property type="entry name" value="Retrovirus_Pol_polyprotein"/>
</dbReference>
<evidence type="ECO:0000313" key="13">
    <source>
        <dbReference type="EnsemblMetazoa" id="CJA41113a.1"/>
    </source>
</evidence>
<keyword evidence="2" id="KW-0645">Protease</keyword>
<dbReference type="GO" id="GO:0003964">
    <property type="term" value="F:RNA-directed DNA polymerase activity"/>
    <property type="evidence" value="ECO:0007669"/>
    <property type="project" value="UniProtKB-KW"/>
</dbReference>
<evidence type="ECO:0000256" key="10">
    <source>
        <dbReference type="SAM" id="Coils"/>
    </source>
</evidence>
<protein>
    <recommendedName>
        <fullName evidence="1">RNA-directed DNA polymerase</fullName>
        <ecNumber evidence="1">2.7.7.49</ecNumber>
    </recommendedName>
</protein>